<dbReference type="Pfam" id="PF00583">
    <property type="entry name" value="Acetyltransf_1"/>
    <property type="match status" value="1"/>
</dbReference>
<accession>A0AAU7VJC1</accession>
<gene>
    <name evidence="2" type="ORF">PRVXT_002116</name>
</gene>
<dbReference type="Gene3D" id="3.40.630.30">
    <property type="match status" value="1"/>
</dbReference>
<protein>
    <submittedName>
        <fullName evidence="2">GNAT family N-acetyltransferase</fullName>
    </submittedName>
</protein>
<organism evidence="2">
    <name type="scientific">Proteinivorax tanatarense</name>
    <dbReference type="NCBI Taxonomy" id="1260629"/>
    <lineage>
        <taxon>Bacteria</taxon>
        <taxon>Bacillati</taxon>
        <taxon>Bacillota</taxon>
        <taxon>Clostridia</taxon>
        <taxon>Eubacteriales</taxon>
        <taxon>Proteinivoracaceae</taxon>
        <taxon>Proteinivorax</taxon>
    </lineage>
</organism>
<dbReference type="PANTHER" id="PTHR43259:SF1">
    <property type="entry name" value="N-ACETYLTRANSFERASE DOMAIN-CONTAINING PROTEIN"/>
    <property type="match status" value="1"/>
</dbReference>
<dbReference type="PROSITE" id="PS51186">
    <property type="entry name" value="GNAT"/>
    <property type="match status" value="1"/>
</dbReference>
<dbReference type="CDD" id="cd04301">
    <property type="entry name" value="NAT_SF"/>
    <property type="match status" value="1"/>
</dbReference>
<evidence type="ECO:0000259" key="1">
    <source>
        <dbReference type="PROSITE" id="PS51186"/>
    </source>
</evidence>
<reference evidence="2" key="1">
    <citation type="journal article" date="2013" name="Extremophiles">
        <title>Proteinivorax tanatarense gen. nov., sp. nov., an anaerobic, haloalkaliphilic, proteolytic bacterium isolated from a decaying algal bloom, and proposal of Proteinivoraceae fam. nov.</title>
        <authorList>
            <person name="Kevbrin V."/>
            <person name="Boltyanskaya Y."/>
            <person name="Zhilina T."/>
            <person name="Kolganova T."/>
            <person name="Lavrentjeva E."/>
            <person name="Kuznetsov B."/>
        </authorList>
    </citation>
    <scope>NUCLEOTIDE SEQUENCE</scope>
    <source>
        <strain evidence="2">Z-910T</strain>
    </source>
</reference>
<dbReference type="EMBL" id="CP158367">
    <property type="protein sequence ID" value="XBX74092.1"/>
    <property type="molecule type" value="Genomic_DNA"/>
</dbReference>
<dbReference type="InterPro" id="IPR052829">
    <property type="entry name" value="N-acetyltransferase_domain"/>
</dbReference>
<dbReference type="AlphaFoldDB" id="A0AAU7VJC1"/>
<dbReference type="PANTHER" id="PTHR43259">
    <property type="entry name" value="SPT10P"/>
    <property type="match status" value="1"/>
</dbReference>
<dbReference type="RefSeq" id="WP_350342850.1">
    <property type="nucleotide sequence ID" value="NZ_CP158367.1"/>
</dbReference>
<proteinExistence type="predicted"/>
<feature type="domain" description="N-acetyltransferase" evidence="1">
    <location>
        <begin position="158"/>
        <end position="289"/>
    </location>
</feature>
<name>A0AAU7VJC1_9FIRM</name>
<dbReference type="GO" id="GO:0016747">
    <property type="term" value="F:acyltransferase activity, transferring groups other than amino-acyl groups"/>
    <property type="evidence" value="ECO:0007669"/>
    <property type="project" value="InterPro"/>
</dbReference>
<dbReference type="SUPFAM" id="SSF55729">
    <property type="entry name" value="Acyl-CoA N-acyltransferases (Nat)"/>
    <property type="match status" value="1"/>
</dbReference>
<dbReference type="InterPro" id="IPR016181">
    <property type="entry name" value="Acyl_CoA_acyltransferase"/>
</dbReference>
<reference evidence="2" key="2">
    <citation type="submission" date="2024-06" db="EMBL/GenBank/DDBJ databases">
        <authorList>
            <person name="Petrova K.O."/>
            <person name="Toshchakov S.V."/>
            <person name="Boltjanskaja Y.V."/>
            <person name="Kevbrin V."/>
        </authorList>
    </citation>
    <scope>NUCLEOTIDE SEQUENCE</scope>
    <source>
        <strain evidence="2">Z-910T</strain>
    </source>
</reference>
<dbReference type="InterPro" id="IPR000182">
    <property type="entry name" value="GNAT_dom"/>
</dbReference>
<evidence type="ECO:0000313" key="2">
    <source>
        <dbReference type="EMBL" id="XBX74092.1"/>
    </source>
</evidence>
<sequence length="289" mass="34574">MTRIIEHKLIEADFYEESYKNAPFYHGFTPEEYKKNLNSRMVYMEKNKLPLLAINFKDELLGYIFISSNKVADVYLKSHDSPMVQKLKKSNLEHILKEKNDLIDVLYLMTIYSDGVLLNGFKIINLHMEKNILGDNDCYDIDFKKFSYLDKDKYFDLDNFKKTTVRDYMQEDPIISESEAVEKFEKYVLPVFEMDNQKMYGVYWNNKVIGVLWLYQKTPEKIFIAYVEIFEEFRGQGFGKKVMHGMFSFIKKLGYKSIQLHVFGHNRKAIKLYEKTGFKKTMVRYRYTR</sequence>